<evidence type="ECO:0000313" key="3">
    <source>
        <dbReference type="Proteomes" id="UP000280819"/>
    </source>
</evidence>
<evidence type="ECO:0000256" key="1">
    <source>
        <dbReference type="SAM" id="Phobius"/>
    </source>
</evidence>
<protein>
    <submittedName>
        <fullName evidence="2">Uncharacterized protein</fullName>
    </submittedName>
</protein>
<gene>
    <name evidence="2" type="ORF">EII34_09475</name>
</gene>
<dbReference type="RefSeq" id="WP_124844918.1">
    <property type="nucleotide sequence ID" value="NZ_RQZG01000010.1"/>
</dbReference>
<comment type="caution">
    <text evidence="2">The sequence shown here is derived from an EMBL/GenBank/DDBJ whole genome shotgun (WGS) entry which is preliminary data.</text>
</comment>
<feature type="transmembrane region" description="Helical" evidence="1">
    <location>
        <begin position="96"/>
        <end position="116"/>
    </location>
</feature>
<sequence length="843" mass="93880">MARTDTSRDKPSWWRSCWEEIRRCARILLGRSDVGAAGLPWHGRIGRLWVRLGRFDDQGRIRCLLNRRVVPGGSAVVFLSLTFLLVLAGGDGWSGITQGMFMGALLTIGGATAWFLHRGVPQCNRYCILAGLSIYVILLGSYAMRDCFTGRVPIFAHIYYSLLLFTGSTGAEACQEVPFSLQVAELGGLIVLFATVLAVINEISSGPIARWRASLASRVILVTGLSDDTLPVIRSLTADPDRCLVVVAEPNPDHPLIHQARRYGARVIKGEISTRTAEQRWLKGMCKAWGRRVSLRRAYLLADDEQANLQAAEVIREVLTRLGPDYRDEHRAPTRLIVRIDRYRPARHHAAEQTSWWRIDDRPTTEPEPDLHTGPRVFISTLGTTQVTAHALAEHIATRGRPSHLVVVGESDLSHALDDEWRLQRASAGLLLDRMTTDPTWRDALERQARLPEPHHRPTLPDAAELQQLCVDGRDGRDGRVSVILAQEPDETTRSRLESLAVELTGQPIRIFIPTTGVRGLTRAPLLGCLHLFGPSLGGGVVEPHEQGGSTQPTPLHGVPQDSWFRAAKLVADSYGIDESPSSWDSLTATDRDSNLRAVWSLLTWLAELGYTWSTTRPEGHQPPSDDLLGLLVPLEHLAWMTFKHDTGWIGSDGENNDRDRRLNRFLHPLDELDDTRREEAVRNTRDNLRGLLGILEILGFHPVAPKEPHDHWWRFRRVGDVTLLETLTEARTWHDDNGNDLTAAPGDLWIADDTDPPGSPRSITAERFTATHRHVGEDRYERTGTCDARVAAVGERVDSTEGPQVAGPDSWVMRDPSGARWIITSAELAQGHVIEEPVRPTS</sequence>
<feature type="transmembrane region" description="Helical" evidence="1">
    <location>
        <begin position="183"/>
        <end position="200"/>
    </location>
</feature>
<dbReference type="EMBL" id="RQZG01000010">
    <property type="protein sequence ID" value="RRD04528.1"/>
    <property type="molecule type" value="Genomic_DNA"/>
</dbReference>
<dbReference type="OrthoDB" id="1814561at2"/>
<keyword evidence="1" id="KW-0472">Membrane</keyword>
<dbReference type="AlphaFoldDB" id="A0A3P1T5D1"/>
<organism evidence="2 3">
    <name type="scientific">Arachnia propionica</name>
    <dbReference type="NCBI Taxonomy" id="1750"/>
    <lineage>
        <taxon>Bacteria</taxon>
        <taxon>Bacillati</taxon>
        <taxon>Actinomycetota</taxon>
        <taxon>Actinomycetes</taxon>
        <taxon>Propionibacteriales</taxon>
        <taxon>Propionibacteriaceae</taxon>
        <taxon>Arachnia</taxon>
    </lineage>
</organism>
<reference evidence="2 3" key="1">
    <citation type="submission" date="2018-11" db="EMBL/GenBank/DDBJ databases">
        <title>Genomes From Bacteria Associated with the Canine Oral Cavity: a Test Case for Automated Genome-Based Taxonomic Assignment.</title>
        <authorList>
            <person name="Coil D.A."/>
            <person name="Jospin G."/>
            <person name="Darling A.E."/>
            <person name="Wallis C."/>
            <person name="Davis I.J."/>
            <person name="Harris S."/>
            <person name="Eisen J.A."/>
            <person name="Holcombe L.J."/>
            <person name="O'Flynn C."/>
        </authorList>
    </citation>
    <scope>NUCLEOTIDE SEQUENCE [LARGE SCALE GENOMIC DNA]</scope>
    <source>
        <strain evidence="2 3">OH887_COT-365</strain>
    </source>
</reference>
<keyword evidence="1" id="KW-1133">Transmembrane helix</keyword>
<dbReference type="Proteomes" id="UP000280819">
    <property type="component" value="Unassembled WGS sequence"/>
</dbReference>
<keyword evidence="1" id="KW-0812">Transmembrane</keyword>
<feature type="transmembrane region" description="Helical" evidence="1">
    <location>
        <begin position="69"/>
        <end position="90"/>
    </location>
</feature>
<proteinExistence type="predicted"/>
<feature type="transmembrane region" description="Helical" evidence="1">
    <location>
        <begin position="123"/>
        <end position="142"/>
    </location>
</feature>
<name>A0A3P1T5D1_9ACTN</name>
<feature type="transmembrane region" description="Helical" evidence="1">
    <location>
        <begin position="154"/>
        <end position="171"/>
    </location>
</feature>
<accession>A0A3P1T5D1</accession>
<evidence type="ECO:0000313" key="2">
    <source>
        <dbReference type="EMBL" id="RRD04528.1"/>
    </source>
</evidence>